<evidence type="ECO:0000313" key="1">
    <source>
        <dbReference type="EMBL" id="GGI24188.1"/>
    </source>
</evidence>
<name>A0ABQ2BHC4_9SPHI</name>
<sequence>MRKLVILDICFCLINIMLYCSCKGYETKNLNNRDSVLIVNEALNHILRQNILPKEYYNQALQLIKPKGFKQDVKIMINGKECIILAEDSNVKDVLNNMNIYNPPPLVEIPLLELRRGLIYMEIIFRATGHSFLLKIKKDKIGRFNIVEINEKTI</sequence>
<reference evidence="2" key="1">
    <citation type="journal article" date="2019" name="Int. J. Syst. Evol. Microbiol.">
        <title>The Global Catalogue of Microorganisms (GCM) 10K type strain sequencing project: providing services to taxonomists for standard genome sequencing and annotation.</title>
        <authorList>
            <consortium name="The Broad Institute Genomics Platform"/>
            <consortium name="The Broad Institute Genome Sequencing Center for Infectious Disease"/>
            <person name="Wu L."/>
            <person name="Ma J."/>
        </authorList>
    </citation>
    <scope>NUCLEOTIDE SEQUENCE [LARGE SCALE GENOMIC DNA]</scope>
    <source>
        <strain evidence="2">CCM 8939</strain>
    </source>
</reference>
<organism evidence="1 2">
    <name type="scientific">Pedobacter mendelii</name>
    <dbReference type="NCBI Taxonomy" id="1908240"/>
    <lineage>
        <taxon>Bacteria</taxon>
        <taxon>Pseudomonadati</taxon>
        <taxon>Bacteroidota</taxon>
        <taxon>Sphingobacteriia</taxon>
        <taxon>Sphingobacteriales</taxon>
        <taxon>Sphingobacteriaceae</taxon>
        <taxon>Pedobacter</taxon>
    </lineage>
</organism>
<proteinExistence type="predicted"/>
<evidence type="ECO:0008006" key="3">
    <source>
        <dbReference type="Google" id="ProtNLM"/>
    </source>
</evidence>
<protein>
    <recommendedName>
        <fullName evidence="3">Beta-lactamase-inhibitor-like PepSY-like domain-containing protein</fullName>
    </recommendedName>
</protein>
<gene>
    <name evidence="1" type="ORF">GCM10008119_11410</name>
</gene>
<dbReference type="EMBL" id="BMDJ01000002">
    <property type="protein sequence ID" value="GGI24188.1"/>
    <property type="molecule type" value="Genomic_DNA"/>
</dbReference>
<dbReference type="Proteomes" id="UP000645390">
    <property type="component" value="Unassembled WGS sequence"/>
</dbReference>
<comment type="caution">
    <text evidence="1">The sequence shown here is derived from an EMBL/GenBank/DDBJ whole genome shotgun (WGS) entry which is preliminary data.</text>
</comment>
<accession>A0ABQ2BHC4</accession>
<evidence type="ECO:0000313" key="2">
    <source>
        <dbReference type="Proteomes" id="UP000645390"/>
    </source>
</evidence>
<keyword evidence="2" id="KW-1185">Reference proteome</keyword>
<dbReference type="RefSeq" id="WP_188412284.1">
    <property type="nucleotide sequence ID" value="NZ_BMDJ01000002.1"/>
</dbReference>